<keyword evidence="1" id="KW-0812">Transmembrane</keyword>
<reference evidence="2" key="2">
    <citation type="submission" date="2024-06" db="EMBL/GenBank/DDBJ databases">
        <authorList>
            <person name="Plum-Jensen L.E."/>
            <person name="Schramm A."/>
            <person name="Marshall I.P.G."/>
        </authorList>
    </citation>
    <scope>NUCLEOTIDE SEQUENCE</scope>
    <source>
        <strain evidence="2">Rat1</strain>
    </source>
</reference>
<reference evidence="2" key="1">
    <citation type="journal article" date="2024" name="Syst. Appl. Microbiol.">
        <title>First single-strain enrichments of Electrothrix cable bacteria, description of E. aestuarii sp. nov. and E. rattekaaiensis sp. nov., and proposal of a cable bacteria taxonomy following the rules of the SeqCode.</title>
        <authorList>
            <person name="Plum-Jensen L.E."/>
            <person name="Schramm A."/>
            <person name="Marshall I.P.G."/>
        </authorList>
    </citation>
    <scope>NUCLEOTIDE SEQUENCE</scope>
    <source>
        <strain evidence="2">Rat1</strain>
    </source>
</reference>
<accession>A0AAU8LYS2</accession>
<dbReference type="EMBL" id="CP159373">
    <property type="protein sequence ID" value="XCN74012.1"/>
    <property type="molecule type" value="Genomic_DNA"/>
</dbReference>
<name>A0AAU8LYS2_9BACT</name>
<keyword evidence="1" id="KW-0472">Membrane</keyword>
<feature type="transmembrane region" description="Helical" evidence="1">
    <location>
        <begin position="12"/>
        <end position="30"/>
    </location>
</feature>
<evidence type="ECO:0000256" key="1">
    <source>
        <dbReference type="SAM" id="Phobius"/>
    </source>
</evidence>
<dbReference type="KEGG" id="eaj:Q3M24_04440"/>
<organism evidence="2">
    <name type="scientific">Candidatus Electrothrix aestuarii</name>
    <dbReference type="NCBI Taxonomy" id="3062594"/>
    <lineage>
        <taxon>Bacteria</taxon>
        <taxon>Pseudomonadati</taxon>
        <taxon>Thermodesulfobacteriota</taxon>
        <taxon>Desulfobulbia</taxon>
        <taxon>Desulfobulbales</taxon>
        <taxon>Desulfobulbaceae</taxon>
        <taxon>Candidatus Electrothrix</taxon>
    </lineage>
</organism>
<evidence type="ECO:0000313" key="2">
    <source>
        <dbReference type="EMBL" id="XCN74012.1"/>
    </source>
</evidence>
<sequence length="61" mass="6794">MFDWIMHNKTWLFSGVAVSVPIALAGWLLSRKNGGNIEQHAHGEKSPNVNTKGDVDIRYGE</sequence>
<protein>
    <submittedName>
        <fullName evidence="2">Uncharacterized protein</fullName>
    </submittedName>
</protein>
<gene>
    <name evidence="2" type="ORF">Q3M24_04440</name>
</gene>
<proteinExistence type="predicted"/>
<keyword evidence="1" id="KW-1133">Transmembrane helix</keyword>
<dbReference type="AlphaFoldDB" id="A0AAU8LYS2"/>